<evidence type="ECO:0000313" key="1">
    <source>
        <dbReference type="EMBL" id="MCU9848474.1"/>
    </source>
</evidence>
<keyword evidence="2" id="KW-1185">Reference proteome</keyword>
<dbReference type="Proteomes" id="UP001209535">
    <property type="component" value="Unassembled WGS sequence"/>
</dbReference>
<proteinExistence type="predicted"/>
<reference evidence="1 2" key="1">
    <citation type="submission" date="2022-10" db="EMBL/GenBank/DDBJ databases">
        <title>Defluviimonas sp. nov., isolated from ocean surface sediments.</title>
        <authorList>
            <person name="He W."/>
            <person name="Wang L."/>
            <person name="Zhang D.-F."/>
        </authorList>
    </citation>
    <scope>NUCLEOTIDE SEQUENCE [LARGE SCALE GENOMIC DNA]</scope>
    <source>
        <strain evidence="1 2">WL0024</strain>
    </source>
</reference>
<sequence>MAPEPSSACYTVWRRTPHPDFSRDTFVLHLHHSRIIIALRLQNPYEGATAEKEPPDGA</sequence>
<accession>A0ABT2X3E9</accession>
<organism evidence="1 2">
    <name type="scientific">Albidovulum salinarum</name>
    <dbReference type="NCBI Taxonomy" id="2984153"/>
    <lineage>
        <taxon>Bacteria</taxon>
        <taxon>Pseudomonadati</taxon>
        <taxon>Pseudomonadota</taxon>
        <taxon>Alphaproteobacteria</taxon>
        <taxon>Rhodobacterales</taxon>
        <taxon>Paracoccaceae</taxon>
        <taxon>Albidovulum</taxon>
    </lineage>
</organism>
<name>A0ABT2X3E9_9RHOB</name>
<gene>
    <name evidence="1" type="ORF">OEZ60_10675</name>
</gene>
<dbReference type="EMBL" id="JAOVQO010000009">
    <property type="protein sequence ID" value="MCU9848474.1"/>
    <property type="molecule type" value="Genomic_DNA"/>
</dbReference>
<evidence type="ECO:0000313" key="2">
    <source>
        <dbReference type="Proteomes" id="UP001209535"/>
    </source>
</evidence>
<protein>
    <submittedName>
        <fullName evidence="1">Uncharacterized protein</fullName>
    </submittedName>
</protein>
<comment type="caution">
    <text evidence="1">The sequence shown here is derived from an EMBL/GenBank/DDBJ whole genome shotgun (WGS) entry which is preliminary data.</text>
</comment>